<dbReference type="InterPro" id="IPR056823">
    <property type="entry name" value="TEN-like_YD-shell"/>
</dbReference>
<evidence type="ECO:0000256" key="1">
    <source>
        <dbReference type="ARBA" id="ARBA00004613"/>
    </source>
</evidence>
<gene>
    <name evidence="8" type="ORF">K0625_17160</name>
</gene>
<evidence type="ECO:0000259" key="7">
    <source>
        <dbReference type="Pfam" id="PF25023"/>
    </source>
</evidence>
<dbReference type="SUPFAM" id="SSF69318">
    <property type="entry name" value="Integrin alpha N-terminal domain"/>
    <property type="match status" value="1"/>
</dbReference>
<dbReference type="InterPro" id="IPR028908">
    <property type="entry name" value="Tox-PL_dom"/>
</dbReference>
<dbReference type="Proteomes" id="UP001195963">
    <property type="component" value="Unassembled WGS sequence"/>
</dbReference>
<evidence type="ECO:0000259" key="6">
    <source>
        <dbReference type="Pfam" id="PF15644"/>
    </source>
</evidence>
<keyword evidence="9" id="KW-1185">Reference proteome</keyword>
<evidence type="ECO:0000256" key="4">
    <source>
        <dbReference type="ARBA" id="ARBA00023026"/>
    </source>
</evidence>
<dbReference type="RefSeq" id="WP_220110813.1">
    <property type="nucleotide sequence ID" value="NZ_JAHZST010000013.1"/>
</dbReference>
<reference evidence="8 9" key="1">
    <citation type="submission" date="2021-07" db="EMBL/GenBank/DDBJ databases">
        <title>Shewanella sp. nov, isolated from SCS.</title>
        <authorList>
            <person name="Cao W.R."/>
        </authorList>
    </citation>
    <scope>NUCLEOTIDE SEQUENCE [LARGE SCALE GENOMIC DNA]</scope>
    <source>
        <strain evidence="8 9">NR704-98</strain>
    </source>
</reference>
<keyword evidence="5" id="KW-0732">Signal</keyword>
<dbReference type="InterPro" id="IPR028994">
    <property type="entry name" value="Integrin_alpha_N"/>
</dbReference>
<dbReference type="Gene3D" id="2.180.10.10">
    <property type="entry name" value="RHS repeat-associated core"/>
    <property type="match status" value="1"/>
</dbReference>
<protein>
    <recommendedName>
        <fullName evidence="10">YD repeat protein</fullName>
    </recommendedName>
</protein>
<dbReference type="PANTHER" id="PTHR32305:SF15">
    <property type="entry name" value="PROTEIN RHSA-RELATED"/>
    <property type="match status" value="1"/>
</dbReference>
<dbReference type="Pfam" id="PF03534">
    <property type="entry name" value="SpvB"/>
    <property type="match status" value="1"/>
</dbReference>
<sequence>MRPTSWMMKLLITVSVLFSLSVSAIPISGPTAPSLSGTKYSSSVQLDWNSINSCNSATYEIQESTNASSWSTVYTGAGNSGGGSASFSLSTVKAFGGDNLGGGDGCNVIGGGPLFISLSARTNSVYYYKIRACEIGICGQYGSTLQLGEAVTPPIPTPTPTPTPSIVIEQLAYHIYQDSSGKLYLVRPPIFVPIAGEIFVPIFLADKGNVIVMTESGDTWTLSEITYEEFLAVNAVKKEQAAVRYQNLEGTTDLDLIISLDGQFTDSYIVSDINAGEHSVIERDISADAWRSIADTTVDNATGSNTAPSESVDLTAAVLKGKAGVSGGQASYQIPIDLPPGRNGIRPKVSLSYNSQSGNGIAGVGWSLNAGSAISRCGATYAQDGFTRAVTFNAGTDRLCFNGQRLITSGSYGTSGTEYRTEMDSFVKVVQSGEINSASTSFTVYRPDGSQATYGSNNNSRFTPGGLTTTLTWKVTQESWSGGNNTIDYKYDTSITGEHLLSKIYYTGSNGSQGERYIDFIYDASHDERISFISGGKIKQTRKLLRVDTFLSNSHQVSRYKLSHSRMSASKRNLLDSIQKCAYSGGVEQCGLPTTFDWLLASGNVAQEKLEYSSLFNNVIIIKDIMPKGDVDGNGVADFPEVLLNAEGDKIGTHSKYYDDCQVNRYIGIETCVAFDADMDGITDSHRIVNGQLNISLSASGDYNTYIPLGSGQKYNQDSVVYSGDLNGNGYPDLVLYHYDNAKPKLYRYLHSGNVGSPYSNNGIEIFSFGIFSDGESDWDQSIYRKANFIGDVDGNGFADLLVTKTIVPGFNGAHISIPGGYPQGFLLGQGDGGFTYKEFEGGKPPIVESANIFNMFIDVNGDGLNDWLGWKTTEGVYSSTPNLYVRLNNGLAEFGESINLGNDLIATRRYVAMVDPYGEEIHYQVPLFNGALKVSDTNTNGVAELLLPGERIVEGCSKVVALDRRNETFKEVDKCGGELYGDYYPSYNFYPEERAQPTQLIDAARKDDSVYKFDAIEFTVNGGEVTATRKPTNFIGSASQSSILDIFGEGLQDMLFVYAPRAGNWIKSGQSLPSWLNGYGTYLSRSQSSTGESYQANDYLTSATDGLGNTTKWLYRPLSTGVQSAGEEKLYGVAHSYIDGKYINFGSSMYVVQSFEQSNGVGGTNETEYAYKGAMYNLQGRGFTGFREIIEKDVARNRVTSSVFKQKFPEVSLLESQTVNIDGTTVATTEQTWADNPQHSISGVYHNINTSTVTHSYGLSGSSEQRSSVEQTIDTADVTEHGNIKKRTKVVTDYIDGGANRYQTVVDTVFIPDTDNWFLGKFESRKTTTNVTARGWASDPYTSTDTELWQTLTVDSWDATHYKPTQVTHTASGSSCSRVESTTLNSYGLPSQVSVTGDSSSCSALTARSTSFTYTKNGTSQADDGYLPYKVTNAKGHVTTTEYEMGLGVPTKVTAPNSIITQTQYDAIGRPVQMSQTGSPTKYLRYLLASSGSHAPTHAKLMTRTTSAGMPTQELYLDSLGRTLRSATQGFDGSNYQYLDKKYDSLGHLTHESLPFYDGDSADYTIFSEFDGFDRPTQRSLPNGESGGLISTYDYIGLKTDITVDSRTMSRTYGMQGLLYETVDAAGGSNRFAYDGAGRPLIIQDANNSKIVASYNGFGHKTQVVDPNQGTTLFGYNTLGELDSQTDANSVTQTFTLDTLGRITAKTLTGSNANGSASYTWDTLKQGMLSSETQNGITRSYTYTSNLQLATSSVKVATSAGGDNVTRTVKHQYDSFYGRPKALTYPNNLTLEYRYNDTGYLNQTRNAASGYIYRTVTDMDAAGHLTGSQMANALLTQSSSYNSEGTMASTQVTSSLGLLHQHYYEQYDSFMNLTAERNAVTGLEKRYVYDNLNRLEQYSFSNAGFAIYDSATPFAATVDYGYDAVGNLLKKSDYSRNTANAYEYNSSCTSDSNAGPNAVCAITKLNGTKVSFKYDKRGNLISGDNLTMTYNALDKPLTIVGRGAGNNTSTGFVYGSDNMRALQTRTVSGTTTKTHYVDKLFETDNDGSWRAYISDIAVLSYTPQKSHQLLYTLRDRLGSATTMVDHQGNVISRRYFDPFGRTSTASASGSFGDLLETNRNRRGFTDHEHLNEQKLIHMNGRVYDYNLGRFMSVDPLIQSPTSTQSVNPYSYIMNNPLAGTDPTGYCGTRIKGRSAAGCTSFGAQDLPKSSKKGGRTEISGTITSNGGNNYTATFQLDKKTTLEVDFKINEIGGQGEIASDSGGYSDDELISMGFMPSMRFINDAGGDFRLPPGGVSIEQDQAIRSDASGKAGFTGAVILTGGVLSTYIGAEAVGLVFVAGSGGDITDVAMARLPAANSTAGSIRNVNKLGGKQNCANCSIATDATIAGNPASALNGGITTVADLEKHFGNTFGTLTSASRIQAQMLKAGDGSRGIIFGSRGSQTGHFFNVVNQNGTVRFLDGQTGGAANLDGFKSFSLMKTN</sequence>
<evidence type="ECO:0000313" key="9">
    <source>
        <dbReference type="Proteomes" id="UP001195963"/>
    </source>
</evidence>
<dbReference type="Pfam" id="PF15644">
    <property type="entry name" value="Gln_amidase"/>
    <property type="match status" value="1"/>
</dbReference>
<evidence type="ECO:0008006" key="10">
    <source>
        <dbReference type="Google" id="ProtNLM"/>
    </source>
</evidence>
<feature type="chain" id="PRO_5045993746" description="YD repeat protein" evidence="5">
    <location>
        <begin position="25"/>
        <end position="2483"/>
    </location>
</feature>
<name>A0ABS7E8A0_9GAMM</name>
<dbReference type="Pfam" id="PF25023">
    <property type="entry name" value="TEN_YD-shell"/>
    <property type="match status" value="1"/>
</dbReference>
<dbReference type="InterPro" id="IPR003284">
    <property type="entry name" value="Sal_SpvB"/>
</dbReference>
<proteinExistence type="predicted"/>
<evidence type="ECO:0000256" key="3">
    <source>
        <dbReference type="ARBA" id="ARBA00022737"/>
    </source>
</evidence>
<dbReference type="InterPro" id="IPR022385">
    <property type="entry name" value="Rhs_assc_core"/>
</dbReference>
<dbReference type="NCBIfam" id="TIGR03696">
    <property type="entry name" value="Rhs_assc_core"/>
    <property type="match status" value="1"/>
</dbReference>
<keyword evidence="2" id="KW-0964">Secreted</keyword>
<keyword evidence="4" id="KW-0843">Virulence</keyword>
<evidence type="ECO:0000313" key="8">
    <source>
        <dbReference type="EMBL" id="MBW8185386.1"/>
    </source>
</evidence>
<comment type="subcellular location">
    <subcellularLocation>
        <location evidence="1">Secreted</location>
    </subcellularLocation>
</comment>
<keyword evidence="3" id="KW-0677">Repeat</keyword>
<evidence type="ECO:0000256" key="2">
    <source>
        <dbReference type="ARBA" id="ARBA00022525"/>
    </source>
</evidence>
<feature type="domain" description="Tox-PL" evidence="6">
    <location>
        <begin position="2374"/>
        <end position="2466"/>
    </location>
</feature>
<feature type="signal peptide" evidence="5">
    <location>
        <begin position="1"/>
        <end position="24"/>
    </location>
</feature>
<dbReference type="InterPro" id="IPR050708">
    <property type="entry name" value="T6SS_VgrG/RHS"/>
</dbReference>
<evidence type="ECO:0000256" key="5">
    <source>
        <dbReference type="SAM" id="SignalP"/>
    </source>
</evidence>
<accession>A0ABS7E8A0</accession>
<feature type="domain" description="Teneurin-like YD-shell" evidence="7">
    <location>
        <begin position="1590"/>
        <end position="2177"/>
    </location>
</feature>
<organism evidence="8 9">
    <name type="scientific">Shewanella nanhaiensis</name>
    <dbReference type="NCBI Taxonomy" id="2864872"/>
    <lineage>
        <taxon>Bacteria</taxon>
        <taxon>Pseudomonadati</taxon>
        <taxon>Pseudomonadota</taxon>
        <taxon>Gammaproteobacteria</taxon>
        <taxon>Alteromonadales</taxon>
        <taxon>Shewanellaceae</taxon>
        <taxon>Shewanella</taxon>
    </lineage>
</organism>
<comment type="caution">
    <text evidence="8">The sequence shown here is derived from an EMBL/GenBank/DDBJ whole genome shotgun (WGS) entry which is preliminary data.</text>
</comment>
<dbReference type="PANTHER" id="PTHR32305">
    <property type="match status" value="1"/>
</dbReference>
<dbReference type="EMBL" id="JAHZST010000013">
    <property type="protein sequence ID" value="MBW8185386.1"/>
    <property type="molecule type" value="Genomic_DNA"/>
</dbReference>